<evidence type="ECO:0000256" key="9">
    <source>
        <dbReference type="ARBA" id="ARBA00023065"/>
    </source>
</evidence>
<dbReference type="PROSITE" id="PS52016">
    <property type="entry name" value="TONB_DEPENDENT_REC_3"/>
    <property type="match status" value="1"/>
</dbReference>
<gene>
    <name evidence="20" type="ORF">Sps_00464</name>
</gene>
<feature type="signal peptide" evidence="17">
    <location>
        <begin position="1"/>
        <end position="22"/>
    </location>
</feature>
<dbReference type="RefSeq" id="WP_237157974.1">
    <property type="nucleotide sequence ID" value="NZ_CP014782.1"/>
</dbReference>
<keyword evidence="3 14" id="KW-0813">Transport</keyword>
<keyword evidence="9" id="KW-0406">Ion transport</keyword>
<dbReference type="GO" id="GO:0009279">
    <property type="term" value="C:cell outer membrane"/>
    <property type="evidence" value="ECO:0007669"/>
    <property type="project" value="UniProtKB-SubCell"/>
</dbReference>
<dbReference type="InterPro" id="IPR000531">
    <property type="entry name" value="Beta-barrel_TonB"/>
</dbReference>
<evidence type="ECO:0000256" key="14">
    <source>
        <dbReference type="PROSITE-ProRule" id="PRU01360"/>
    </source>
</evidence>
<evidence type="ECO:0000256" key="17">
    <source>
        <dbReference type="SAM" id="SignalP"/>
    </source>
</evidence>
<comment type="similarity">
    <text evidence="2 14 16">Belongs to the TonB-dependent receptor family.</text>
</comment>
<accession>A0A1S6HJI6</accession>
<feature type="domain" description="TonB-dependent receptor plug" evidence="19">
    <location>
        <begin position="54"/>
        <end position="151"/>
    </location>
</feature>
<dbReference type="NCBIfam" id="TIGR01783">
    <property type="entry name" value="TonB-siderophor"/>
    <property type="match status" value="1"/>
</dbReference>
<dbReference type="PANTHER" id="PTHR32552:SF68">
    <property type="entry name" value="FERRICHROME OUTER MEMBRANE TRANSPORTER_PHAGE RECEPTOR"/>
    <property type="match status" value="1"/>
</dbReference>
<keyword evidence="12 20" id="KW-0675">Receptor</keyword>
<evidence type="ECO:0000256" key="5">
    <source>
        <dbReference type="ARBA" id="ARBA00022496"/>
    </source>
</evidence>
<keyword evidence="7 17" id="KW-0732">Signal</keyword>
<dbReference type="Pfam" id="PF07715">
    <property type="entry name" value="Plug"/>
    <property type="match status" value="1"/>
</dbReference>
<proteinExistence type="inferred from homology"/>
<keyword evidence="8" id="KW-0408">Iron</keyword>
<protein>
    <submittedName>
        <fullName evidence="20">TonB-dependent siderophore receptor</fullName>
    </submittedName>
</protein>
<sequence>MFPKNKLFLAVIAAVSPFSLYAHQDHQDIEVISVMGTKQPIATNSSAMKMDMSQLETPGSISVYGKELIEAQRATSLGQVLKNDASVSTGNVRRNRERFYMRGFILEPDQSYLRDGQFHLSRYAQPIELYERIEVLKGPSALLYGKSTPGGMINMVTKKAQEELQFSFQQEFGSFGFNQSILDVGGALNESGSIRSRAILSKSSQDGWRKYKDGSHGGQDRFVGALMLEADLSEDTTLSLNYDRTRDEGSIEMGPQHLKNEQTGKYELAGKRDYIWDMPWSARESTVENMGFTLNSHLDDDWSIHMGYNQQRHERQTLESLYGKVQQVDLSKGTYALRGRDTYEKFDVSTAFFDLKGEFYTGKVHHRLLMGTSMVDYDRSGQQNKMKIAGKANMNDKQIIHRPDELDYRNGDPLIRVQRQTYGIYVQDMIEFNDRWHLLAGVRFDREQINGISGTRSQNNVLPKLGLIYHPSENTSIYSTYSESFEPKDPISNTDDINYGKKLDAERGQSFEIGAKGEFFDASLFLSAALFSIEKSNKVVTDKRGKQPITTQNGKARHQGIEFSAEGKLTEGLSVLTSMMYLDAKIIDDPLYTGKRAKDTPQFSASTWFNFNVTDSSQFSIGAVYVGERYGDTPNDFLKQAYVKVDMGYSHSFSFANDHEAVFRVNVDNLFDTDYLRGGCSNSAMFGDGRAIKASVQYRF</sequence>
<evidence type="ECO:0000256" key="13">
    <source>
        <dbReference type="ARBA" id="ARBA00023237"/>
    </source>
</evidence>
<dbReference type="CDD" id="cd01347">
    <property type="entry name" value="ligand_gated_channel"/>
    <property type="match status" value="1"/>
</dbReference>
<evidence type="ECO:0000259" key="19">
    <source>
        <dbReference type="Pfam" id="PF07715"/>
    </source>
</evidence>
<dbReference type="Proteomes" id="UP000189545">
    <property type="component" value="Chromosome"/>
</dbReference>
<feature type="short sequence motif" description="TonB C-terminal box" evidence="15">
    <location>
        <begin position="683"/>
        <end position="700"/>
    </location>
</feature>
<evidence type="ECO:0000256" key="7">
    <source>
        <dbReference type="ARBA" id="ARBA00022729"/>
    </source>
</evidence>
<dbReference type="GO" id="GO:0015891">
    <property type="term" value="P:siderophore transport"/>
    <property type="evidence" value="ECO:0007669"/>
    <property type="project" value="InterPro"/>
</dbReference>
<keyword evidence="6 14" id="KW-0812">Transmembrane</keyword>
<dbReference type="GO" id="GO:0015344">
    <property type="term" value="F:siderophore uptake transmembrane transporter activity"/>
    <property type="evidence" value="ECO:0007669"/>
    <property type="project" value="TreeGrafter"/>
</dbReference>
<organism evidence="20 21">
    <name type="scientific">Shewanella psychrophila</name>
    <dbReference type="NCBI Taxonomy" id="225848"/>
    <lineage>
        <taxon>Bacteria</taxon>
        <taxon>Pseudomonadati</taxon>
        <taxon>Pseudomonadota</taxon>
        <taxon>Gammaproteobacteria</taxon>
        <taxon>Alteromonadales</taxon>
        <taxon>Shewanellaceae</taxon>
        <taxon>Shewanella</taxon>
    </lineage>
</organism>
<keyword evidence="21" id="KW-1185">Reference proteome</keyword>
<keyword evidence="11 14" id="KW-0472">Membrane</keyword>
<evidence type="ECO:0000256" key="3">
    <source>
        <dbReference type="ARBA" id="ARBA00022448"/>
    </source>
</evidence>
<dbReference type="KEGG" id="spsw:Sps_00464"/>
<evidence type="ECO:0000259" key="18">
    <source>
        <dbReference type="Pfam" id="PF00593"/>
    </source>
</evidence>
<evidence type="ECO:0000256" key="2">
    <source>
        <dbReference type="ARBA" id="ARBA00009810"/>
    </source>
</evidence>
<dbReference type="STRING" id="225848.Sps_00464"/>
<reference evidence="20 21" key="1">
    <citation type="submission" date="2016-03" db="EMBL/GenBank/DDBJ databases">
        <title>Complete genome sequence of Shewanella psychrophila WP2, a deep sea bacterium isolated from west Pacific sediment.</title>
        <authorList>
            <person name="Xu G."/>
            <person name="Jian H."/>
        </authorList>
    </citation>
    <scope>NUCLEOTIDE SEQUENCE [LARGE SCALE GENOMIC DNA]</scope>
    <source>
        <strain evidence="20 21">WP2</strain>
    </source>
</reference>
<evidence type="ECO:0000256" key="8">
    <source>
        <dbReference type="ARBA" id="ARBA00023004"/>
    </source>
</evidence>
<dbReference type="PROSITE" id="PS01156">
    <property type="entry name" value="TONB_DEPENDENT_REC_2"/>
    <property type="match status" value="1"/>
</dbReference>
<dbReference type="SUPFAM" id="SSF56935">
    <property type="entry name" value="Porins"/>
    <property type="match status" value="1"/>
</dbReference>
<evidence type="ECO:0000313" key="21">
    <source>
        <dbReference type="Proteomes" id="UP000189545"/>
    </source>
</evidence>
<feature type="chain" id="PRO_5012232991" evidence="17">
    <location>
        <begin position="23"/>
        <end position="700"/>
    </location>
</feature>
<name>A0A1S6HJI6_9GAMM</name>
<evidence type="ECO:0000256" key="15">
    <source>
        <dbReference type="PROSITE-ProRule" id="PRU10144"/>
    </source>
</evidence>
<dbReference type="GO" id="GO:0038023">
    <property type="term" value="F:signaling receptor activity"/>
    <property type="evidence" value="ECO:0007669"/>
    <property type="project" value="InterPro"/>
</dbReference>
<evidence type="ECO:0000313" key="20">
    <source>
        <dbReference type="EMBL" id="AQS35668.1"/>
    </source>
</evidence>
<evidence type="ECO:0000256" key="11">
    <source>
        <dbReference type="ARBA" id="ARBA00023136"/>
    </source>
</evidence>
<comment type="subcellular location">
    <subcellularLocation>
        <location evidence="1 14">Cell outer membrane</location>
        <topology evidence="1 14">Multi-pass membrane protein</topology>
    </subcellularLocation>
</comment>
<keyword evidence="13 14" id="KW-0998">Cell outer membrane</keyword>
<evidence type="ECO:0000256" key="1">
    <source>
        <dbReference type="ARBA" id="ARBA00004571"/>
    </source>
</evidence>
<evidence type="ECO:0000256" key="12">
    <source>
        <dbReference type="ARBA" id="ARBA00023170"/>
    </source>
</evidence>
<dbReference type="InterPro" id="IPR039426">
    <property type="entry name" value="TonB-dep_rcpt-like"/>
</dbReference>
<dbReference type="InterPro" id="IPR010917">
    <property type="entry name" value="TonB_rcpt_CS"/>
</dbReference>
<dbReference type="Gene3D" id="2.40.170.20">
    <property type="entry name" value="TonB-dependent receptor, beta-barrel domain"/>
    <property type="match status" value="1"/>
</dbReference>
<evidence type="ECO:0000256" key="4">
    <source>
        <dbReference type="ARBA" id="ARBA00022452"/>
    </source>
</evidence>
<keyword evidence="5" id="KW-0410">Iron transport</keyword>
<evidence type="ECO:0000256" key="10">
    <source>
        <dbReference type="ARBA" id="ARBA00023077"/>
    </source>
</evidence>
<dbReference type="InterPro" id="IPR010105">
    <property type="entry name" value="TonB_sidphr_rcpt"/>
</dbReference>
<dbReference type="Pfam" id="PF00593">
    <property type="entry name" value="TonB_dep_Rec_b-barrel"/>
    <property type="match status" value="1"/>
</dbReference>
<feature type="domain" description="TonB-dependent receptor-like beta-barrel" evidence="18">
    <location>
        <begin position="231"/>
        <end position="670"/>
    </location>
</feature>
<dbReference type="AlphaFoldDB" id="A0A1S6HJI6"/>
<dbReference type="EMBL" id="CP014782">
    <property type="protein sequence ID" value="AQS35668.1"/>
    <property type="molecule type" value="Genomic_DNA"/>
</dbReference>
<dbReference type="PANTHER" id="PTHR32552">
    <property type="entry name" value="FERRICHROME IRON RECEPTOR-RELATED"/>
    <property type="match status" value="1"/>
</dbReference>
<evidence type="ECO:0000256" key="16">
    <source>
        <dbReference type="RuleBase" id="RU003357"/>
    </source>
</evidence>
<keyword evidence="4 14" id="KW-1134">Transmembrane beta strand</keyword>
<dbReference type="Gene3D" id="2.170.130.10">
    <property type="entry name" value="TonB-dependent receptor, plug domain"/>
    <property type="match status" value="1"/>
</dbReference>
<evidence type="ECO:0000256" key="6">
    <source>
        <dbReference type="ARBA" id="ARBA00022692"/>
    </source>
</evidence>
<dbReference type="InterPro" id="IPR036942">
    <property type="entry name" value="Beta-barrel_TonB_sf"/>
</dbReference>
<keyword evidence="10 16" id="KW-0798">TonB box</keyword>
<dbReference type="InterPro" id="IPR012910">
    <property type="entry name" value="Plug_dom"/>
</dbReference>
<dbReference type="InterPro" id="IPR037066">
    <property type="entry name" value="Plug_dom_sf"/>
</dbReference>